<dbReference type="Gene3D" id="3.40.630.30">
    <property type="match status" value="1"/>
</dbReference>
<keyword evidence="2" id="KW-0808">Transferase</keyword>
<dbReference type="RefSeq" id="WP_369722217.1">
    <property type="nucleotide sequence ID" value="NZ_CP165734.1"/>
</dbReference>
<dbReference type="PROSITE" id="PS51186">
    <property type="entry name" value="GNAT"/>
    <property type="match status" value="1"/>
</dbReference>
<dbReference type="Pfam" id="PF18014">
    <property type="entry name" value="Acetyltransf_18"/>
    <property type="match status" value="1"/>
</dbReference>
<evidence type="ECO:0000313" key="2">
    <source>
        <dbReference type="EMBL" id="XDV57782.1"/>
    </source>
</evidence>
<proteinExistence type="predicted"/>
<dbReference type="AlphaFoldDB" id="A0AB39XJ62"/>
<keyword evidence="2" id="KW-0012">Acyltransferase</keyword>
<protein>
    <submittedName>
        <fullName evidence="2">GNAT family N-acetyltransferase</fullName>
        <ecNumber evidence="2">2.3.1.-</ecNumber>
    </submittedName>
</protein>
<reference evidence="2" key="1">
    <citation type="submission" date="2024-08" db="EMBL/GenBank/DDBJ databases">
        <authorList>
            <person name="Chaddad Z."/>
            <person name="Lamrabet M."/>
            <person name="Bouhnik O."/>
            <person name="Alami S."/>
            <person name="Wipf D."/>
            <person name="Courty P.E."/>
            <person name="Missbah El Idrissi M."/>
        </authorList>
    </citation>
    <scope>NUCLEOTIDE SEQUENCE</scope>
    <source>
        <strain evidence="2">LLZ17</strain>
    </source>
</reference>
<accession>A0AB39XJ62</accession>
<gene>
    <name evidence="2" type="ORF">AB8Z38_35710</name>
</gene>
<dbReference type="PANTHER" id="PTHR47237:SF2">
    <property type="entry name" value="BLL4206 PROTEIN"/>
    <property type="match status" value="1"/>
</dbReference>
<dbReference type="EC" id="2.3.1.-" evidence="2"/>
<dbReference type="EMBL" id="CP165734">
    <property type="protein sequence ID" value="XDV57782.1"/>
    <property type="molecule type" value="Genomic_DNA"/>
</dbReference>
<dbReference type="InterPro" id="IPR016181">
    <property type="entry name" value="Acyl_CoA_acyltransferase"/>
</dbReference>
<dbReference type="Gene3D" id="3.40.630.90">
    <property type="match status" value="1"/>
</dbReference>
<evidence type="ECO:0000259" key="1">
    <source>
        <dbReference type="PROSITE" id="PS51186"/>
    </source>
</evidence>
<dbReference type="GO" id="GO:0016747">
    <property type="term" value="F:acyltransferase activity, transferring groups other than amino-acyl groups"/>
    <property type="evidence" value="ECO:0007669"/>
    <property type="project" value="InterPro"/>
</dbReference>
<sequence length="299" mass="32497">MKPRTTSSLTIDAFDARAVDIDTVELEQLYTLSIGVGWPHRPEDWQFLRNVGHGIAVHDEIGRLLGSAMWFPHGPDFATVGMVITSPRVQTRGTARWLMKRVLSACKGRNLRLNATRAARKLYLSLGFRTERTVFQRQGEAQWSSEMPLLSGGAELRPLHERDLRAIAELDAQAFGASRLALLGALLPQSAGVGLYRRGRLEAFALCRPFGRGHVVGPVVASNDEDAIAVIAPHVAAHAGEFLRLDTHLADGEFCSFLAGSGLAFFDSVTTMSLGGEFCDPNARSSRPTTYALASQALG</sequence>
<dbReference type="PANTHER" id="PTHR47237">
    <property type="entry name" value="SLL0310 PROTEIN"/>
    <property type="match status" value="1"/>
</dbReference>
<organism evidence="2">
    <name type="scientific">Bradyrhizobium sp. LLZ17</name>
    <dbReference type="NCBI Taxonomy" id="3239388"/>
    <lineage>
        <taxon>Bacteria</taxon>
        <taxon>Pseudomonadati</taxon>
        <taxon>Pseudomonadota</taxon>
        <taxon>Alphaproteobacteria</taxon>
        <taxon>Hyphomicrobiales</taxon>
        <taxon>Nitrobacteraceae</taxon>
        <taxon>Bradyrhizobium</taxon>
    </lineage>
</organism>
<dbReference type="InterPro" id="IPR000182">
    <property type="entry name" value="GNAT_dom"/>
</dbReference>
<feature type="domain" description="N-acetyltransferase" evidence="1">
    <location>
        <begin position="16"/>
        <end position="150"/>
    </location>
</feature>
<dbReference type="Pfam" id="PF13673">
    <property type="entry name" value="Acetyltransf_10"/>
    <property type="match status" value="1"/>
</dbReference>
<dbReference type="SUPFAM" id="SSF55729">
    <property type="entry name" value="Acyl-CoA N-acyltransferases (Nat)"/>
    <property type="match status" value="1"/>
</dbReference>
<name>A0AB39XJ62_9BRAD</name>
<dbReference type="InterPro" id="IPR041496">
    <property type="entry name" value="YitH/HolE_GNAT"/>
</dbReference>
<dbReference type="InterPro" id="IPR052729">
    <property type="entry name" value="Acyl/Acetyltrans_Enzymes"/>
</dbReference>